<proteinExistence type="predicted"/>
<keyword evidence="2" id="KW-0539">Nucleus</keyword>
<keyword evidence="6" id="KW-1185">Reference proteome</keyword>
<dbReference type="Gene3D" id="1.10.340.30">
    <property type="entry name" value="Hypothetical protein, domain 2"/>
    <property type="match status" value="1"/>
</dbReference>
<evidence type="ECO:0000256" key="1">
    <source>
        <dbReference type="ARBA" id="ARBA00004123"/>
    </source>
</evidence>
<evidence type="ECO:0000256" key="3">
    <source>
        <dbReference type="SAM" id="MobiDB-lite"/>
    </source>
</evidence>
<dbReference type="Pfam" id="PF00730">
    <property type="entry name" value="HhH-GPD"/>
    <property type="match status" value="1"/>
</dbReference>
<feature type="compositionally biased region" description="Basic and acidic residues" evidence="3">
    <location>
        <begin position="53"/>
        <end position="65"/>
    </location>
</feature>
<dbReference type="GO" id="GO:0003824">
    <property type="term" value="F:catalytic activity"/>
    <property type="evidence" value="ECO:0007669"/>
    <property type="project" value="InterPro"/>
</dbReference>
<accession>A0A9N8VSD7</accession>
<evidence type="ECO:0000256" key="2">
    <source>
        <dbReference type="ARBA" id="ARBA00023242"/>
    </source>
</evidence>
<dbReference type="AlphaFoldDB" id="A0A9N8VSD7"/>
<feature type="region of interest" description="Disordered" evidence="3">
    <location>
        <begin position="46"/>
        <end position="65"/>
    </location>
</feature>
<dbReference type="GO" id="GO:0006285">
    <property type="term" value="P:base-excision repair, AP site formation"/>
    <property type="evidence" value="ECO:0007669"/>
    <property type="project" value="UniProtKB-ARBA"/>
</dbReference>
<comment type="caution">
    <text evidence="5">The sequence shown here is derived from an EMBL/GenBank/DDBJ whole genome shotgun (WGS) entry which is preliminary data.</text>
</comment>
<organism evidence="5 6">
    <name type="scientific">Paraglomus occultum</name>
    <dbReference type="NCBI Taxonomy" id="144539"/>
    <lineage>
        <taxon>Eukaryota</taxon>
        <taxon>Fungi</taxon>
        <taxon>Fungi incertae sedis</taxon>
        <taxon>Mucoromycota</taxon>
        <taxon>Glomeromycotina</taxon>
        <taxon>Glomeromycetes</taxon>
        <taxon>Paraglomerales</taxon>
        <taxon>Paraglomeraceae</taxon>
        <taxon>Paraglomus</taxon>
    </lineage>
</organism>
<dbReference type="EMBL" id="CAJVPJ010000029">
    <property type="protein sequence ID" value="CAG8460742.1"/>
    <property type="molecule type" value="Genomic_DNA"/>
</dbReference>
<name>A0A9N8VSD7_9GLOM</name>
<feature type="domain" description="HhH-GPD" evidence="4">
    <location>
        <begin position="119"/>
        <end position="209"/>
    </location>
</feature>
<gene>
    <name evidence="5" type="ORF">POCULU_LOCUS545</name>
</gene>
<dbReference type="Proteomes" id="UP000789572">
    <property type="component" value="Unassembled WGS sequence"/>
</dbReference>
<dbReference type="InterPro" id="IPR003265">
    <property type="entry name" value="HhH-GPD_domain"/>
</dbReference>
<dbReference type="GO" id="GO:0003677">
    <property type="term" value="F:DNA binding"/>
    <property type="evidence" value="ECO:0007669"/>
    <property type="project" value="InterPro"/>
</dbReference>
<comment type="subcellular location">
    <subcellularLocation>
        <location evidence="1">Nucleus</location>
    </subcellularLocation>
</comment>
<protein>
    <submittedName>
        <fullName evidence="5">4930_t:CDS:1</fullName>
    </submittedName>
</protein>
<evidence type="ECO:0000259" key="4">
    <source>
        <dbReference type="Pfam" id="PF00730"/>
    </source>
</evidence>
<dbReference type="GO" id="GO:0005634">
    <property type="term" value="C:nucleus"/>
    <property type="evidence" value="ECO:0007669"/>
    <property type="project" value="UniProtKB-SubCell"/>
</dbReference>
<dbReference type="PANTHER" id="PTHR15074:SF0">
    <property type="entry name" value="METHYL-CPG-BINDING DOMAIN PROTEIN 4-LIKE PROTEIN"/>
    <property type="match status" value="1"/>
</dbReference>
<evidence type="ECO:0000313" key="6">
    <source>
        <dbReference type="Proteomes" id="UP000789572"/>
    </source>
</evidence>
<evidence type="ECO:0000313" key="5">
    <source>
        <dbReference type="EMBL" id="CAG8460742.1"/>
    </source>
</evidence>
<dbReference type="OrthoDB" id="10265068at2759"/>
<reference evidence="5" key="1">
    <citation type="submission" date="2021-06" db="EMBL/GenBank/DDBJ databases">
        <authorList>
            <person name="Kallberg Y."/>
            <person name="Tangrot J."/>
            <person name="Rosling A."/>
        </authorList>
    </citation>
    <scope>NUCLEOTIDE SEQUENCE</scope>
    <source>
        <strain evidence="5">IA702</strain>
    </source>
</reference>
<sequence>MSKPDNKKKNLYSPYFVKVPSACVSKYFRTSKRSNDVRISCIDNRKGRGARRKEREDGCIPKNRDVDRSKVPRRIKFKDDDEPAGTIGRDMQSTPGCIGSCSRKQHFIPVPSPLNLFLIGTIFLNKTNATVALPMLWKFFDKYFSPESAVGANVKELSKFLRPMGLNNTRAERIIKFSQSYLANPLFTSPRELFGMGKYAEDSWRLFCGKTDDAWKEGSGFMPDDKMLRAYIFWRREYEKRRNKN</sequence>
<dbReference type="InterPro" id="IPR045138">
    <property type="entry name" value="MeCP2/MBD4"/>
</dbReference>
<dbReference type="InterPro" id="IPR011257">
    <property type="entry name" value="DNA_glycosylase"/>
</dbReference>
<dbReference type="PANTHER" id="PTHR15074">
    <property type="entry name" value="METHYL-CPG-BINDING PROTEIN"/>
    <property type="match status" value="1"/>
</dbReference>
<dbReference type="SUPFAM" id="SSF48150">
    <property type="entry name" value="DNA-glycosylase"/>
    <property type="match status" value="1"/>
</dbReference>